<dbReference type="PANTHER" id="PTHR12526:SF630">
    <property type="entry name" value="GLYCOSYLTRANSFERASE"/>
    <property type="match status" value="1"/>
</dbReference>
<name>A0A1M5L3Y1_FLAJO</name>
<keyword evidence="3" id="KW-0808">Transferase</keyword>
<dbReference type="EMBL" id="FQWH01000003">
    <property type="protein sequence ID" value="SHG59711.1"/>
    <property type="molecule type" value="Genomic_DNA"/>
</dbReference>
<evidence type="ECO:0000259" key="1">
    <source>
        <dbReference type="Pfam" id="PF00534"/>
    </source>
</evidence>
<evidence type="ECO:0000259" key="2">
    <source>
        <dbReference type="Pfam" id="PF13439"/>
    </source>
</evidence>
<reference evidence="3 4" key="1">
    <citation type="submission" date="2016-11" db="EMBL/GenBank/DDBJ databases">
        <authorList>
            <person name="Jaros S."/>
            <person name="Januszkiewicz K."/>
            <person name="Wedrychowicz H."/>
        </authorList>
    </citation>
    <scope>NUCLEOTIDE SEQUENCE [LARGE SCALE GENOMIC DNA]</scope>
    <source>
        <strain evidence="3 4">DSM 6792</strain>
    </source>
</reference>
<organism evidence="3 4">
    <name type="scientific">Flavobacterium johnsoniae</name>
    <name type="common">Cytophaga johnsonae</name>
    <dbReference type="NCBI Taxonomy" id="986"/>
    <lineage>
        <taxon>Bacteria</taxon>
        <taxon>Pseudomonadati</taxon>
        <taxon>Bacteroidota</taxon>
        <taxon>Flavobacteriia</taxon>
        <taxon>Flavobacteriales</taxon>
        <taxon>Flavobacteriaceae</taxon>
        <taxon>Flavobacterium</taxon>
    </lineage>
</organism>
<dbReference type="InterPro" id="IPR001296">
    <property type="entry name" value="Glyco_trans_1"/>
</dbReference>
<accession>A0A1M5L3Y1</accession>
<dbReference type="Gene3D" id="3.40.50.2000">
    <property type="entry name" value="Glycogen Phosphorylase B"/>
    <property type="match status" value="2"/>
</dbReference>
<gene>
    <name evidence="3" type="ORF">SAMN05444388_103324</name>
</gene>
<dbReference type="InterPro" id="IPR028098">
    <property type="entry name" value="Glyco_trans_4-like_N"/>
</dbReference>
<dbReference type="AlphaFoldDB" id="A0A1M5L3Y1"/>
<feature type="domain" description="Glycosyltransferase subfamily 4-like N-terminal" evidence="2">
    <location>
        <begin position="13"/>
        <end position="171"/>
    </location>
</feature>
<feature type="domain" description="Glycosyl transferase family 1" evidence="1">
    <location>
        <begin position="188"/>
        <end position="328"/>
    </location>
</feature>
<evidence type="ECO:0000313" key="4">
    <source>
        <dbReference type="Proteomes" id="UP000184112"/>
    </source>
</evidence>
<dbReference type="CDD" id="cd03811">
    <property type="entry name" value="GT4_GT28_WabH-like"/>
    <property type="match status" value="1"/>
</dbReference>
<dbReference type="PANTHER" id="PTHR12526">
    <property type="entry name" value="GLYCOSYLTRANSFERASE"/>
    <property type="match status" value="1"/>
</dbReference>
<dbReference type="Pfam" id="PF13439">
    <property type="entry name" value="Glyco_transf_4"/>
    <property type="match status" value="1"/>
</dbReference>
<dbReference type="RefSeq" id="WP_073409034.1">
    <property type="nucleotide sequence ID" value="NZ_FQWH01000003.1"/>
</dbReference>
<proteinExistence type="predicted"/>
<sequence>MKVLQIINNLSTGGAEKLILETIPLFRKKGVEADLLVLDDTKYPYMKELEALKCCTIISTGKRSLYNPLLIFKIIPYLKKYDLIHVHLFPAQYWTIIAKIISFSKTKIIFTEHNTFNRRMQNFFFKKIDKNIYRFYDKIICITKEVKEVMLKHCEFKSKDIFVIENGVNLDSIIKASPMLREEIDRRILESDKLLIQVAGFRAQKDQKTVIRSLQYLDLSVKLLLVGDGIFRKECENLVVELGLKERVFFLGIRIDVPNLIKMADISVVSSHWEGFGLVAVESMAAGKPVIASNVEGLSNVVEGAGILFEKGNDIELASKIKKVLNNSVYNQLVNLGLKRAEKYNITNMVDLHIDMYKSLLE</sequence>
<evidence type="ECO:0000313" key="3">
    <source>
        <dbReference type="EMBL" id="SHG59711.1"/>
    </source>
</evidence>
<dbReference type="SUPFAM" id="SSF53756">
    <property type="entry name" value="UDP-Glycosyltransferase/glycogen phosphorylase"/>
    <property type="match status" value="1"/>
</dbReference>
<protein>
    <submittedName>
        <fullName evidence="3">Glycosyltransferase involved in cell wall bisynthesis</fullName>
    </submittedName>
</protein>
<dbReference type="Pfam" id="PF00534">
    <property type="entry name" value="Glycos_transf_1"/>
    <property type="match status" value="1"/>
</dbReference>
<dbReference type="GO" id="GO:0016757">
    <property type="term" value="F:glycosyltransferase activity"/>
    <property type="evidence" value="ECO:0007669"/>
    <property type="project" value="InterPro"/>
</dbReference>
<dbReference type="Proteomes" id="UP000184112">
    <property type="component" value="Unassembled WGS sequence"/>
</dbReference>